<keyword evidence="3 6" id="KW-0548">Nucleotidyltransferase</keyword>
<gene>
    <name evidence="6" type="primary">dacB</name>
    <name evidence="9" type="ORF">JFN88_03045</name>
</gene>
<name>A0A934J4Q2_9BACL</name>
<keyword evidence="10" id="KW-1185">Reference proteome</keyword>
<evidence type="ECO:0000256" key="1">
    <source>
        <dbReference type="ARBA" id="ARBA00000877"/>
    </source>
</evidence>
<comment type="caution">
    <text evidence="9">The sequence shown here is derived from an EMBL/GenBank/DDBJ whole genome shotgun (WGS) entry which is preliminary data.</text>
</comment>
<keyword evidence="5 6" id="KW-0067">ATP-binding</keyword>
<evidence type="ECO:0000256" key="5">
    <source>
        <dbReference type="ARBA" id="ARBA00022840"/>
    </source>
</evidence>
<dbReference type="InterPro" id="IPR036888">
    <property type="entry name" value="DNA_integrity_DisA_N_sf"/>
</dbReference>
<keyword evidence="6" id="KW-1003">Cell membrane</keyword>
<dbReference type="Gene3D" id="1.10.287.770">
    <property type="entry name" value="YojJ-like"/>
    <property type="match status" value="1"/>
</dbReference>
<evidence type="ECO:0000259" key="8">
    <source>
        <dbReference type="PROSITE" id="PS51794"/>
    </source>
</evidence>
<comment type="similarity">
    <text evidence="6">Belongs to the adenylate cyclase family. DacB/CdaS subfamily.</text>
</comment>
<keyword evidence="2 6" id="KW-0808">Transferase</keyword>
<comment type="subunit">
    <text evidence="6">Probably oligomerizes.</text>
</comment>
<comment type="catalytic activity">
    <reaction evidence="1 6">
        <text>2 ATP = 3',3'-c-di-AMP + 2 diphosphate</text>
        <dbReference type="Rhea" id="RHEA:35655"/>
        <dbReference type="ChEBI" id="CHEBI:30616"/>
        <dbReference type="ChEBI" id="CHEBI:33019"/>
        <dbReference type="ChEBI" id="CHEBI:71500"/>
        <dbReference type="EC" id="2.7.7.85"/>
    </reaction>
</comment>
<sequence length="207" mass="22833">MISLQGDCDSTSLRESLKTQLNKVNDQLQTMIDSLDDERKCLLSEFETVRAAFIQAESKAALYYLNCYLSPYTDCYDELSRFIQSMSARRHGALIAVERNEPLLPLLHNGTIIGAKVSHYLLESIFYPGNPLHDGAVLIRSNEIVSAKNILPVSDSSKLSESYGTRHRAAIGLSETSDAIVLVVSEETGHASFAIEGQLYPLAVSHP</sequence>
<dbReference type="GO" id="GO:0004016">
    <property type="term" value="F:adenylate cyclase activity"/>
    <property type="evidence" value="ECO:0007669"/>
    <property type="project" value="UniProtKB-UniRule"/>
</dbReference>
<organism evidence="9 10">
    <name type="scientific">Paenibacillus roseus</name>
    <dbReference type="NCBI Taxonomy" id="2798579"/>
    <lineage>
        <taxon>Bacteria</taxon>
        <taxon>Bacillati</taxon>
        <taxon>Bacillota</taxon>
        <taxon>Bacilli</taxon>
        <taxon>Bacillales</taxon>
        <taxon>Paenibacillaceae</taxon>
        <taxon>Paenibacillus</taxon>
    </lineage>
</organism>
<dbReference type="NCBIfam" id="NF038328">
    <property type="entry name" value="c-di-AMP_CdaS"/>
    <property type="match status" value="1"/>
</dbReference>
<dbReference type="PANTHER" id="PTHR34185">
    <property type="entry name" value="DIADENYLATE CYCLASE"/>
    <property type="match status" value="1"/>
</dbReference>
<keyword evidence="7" id="KW-0175">Coiled coil</keyword>
<comment type="function">
    <text evidence="6">Catalyzes the condensation of 2 ATP molecules into cyclic di-AMP (c-di-AMP), a second messenger used to regulate differing processes in different bacteria.</text>
</comment>
<dbReference type="Gene3D" id="3.40.1700.10">
    <property type="entry name" value="DNA integrity scanning protein, DisA, N-terminal domain"/>
    <property type="match status" value="1"/>
</dbReference>
<proteinExistence type="inferred from homology"/>
<protein>
    <recommendedName>
        <fullName evidence="6">Diadenylate cyclase</fullName>
        <shortName evidence="6">DAC</shortName>
        <ecNumber evidence="6">2.7.7.85</ecNumber>
    </recommendedName>
    <alternativeName>
        <fullName evidence="6">Cyclic-di-AMP synthase</fullName>
        <shortName evidence="6">c-di-AMP synthase</shortName>
    </alternativeName>
</protein>
<feature type="domain" description="DAC" evidence="8">
    <location>
        <begin position="55"/>
        <end position="206"/>
    </location>
</feature>
<dbReference type="GO" id="GO:0005524">
    <property type="term" value="F:ATP binding"/>
    <property type="evidence" value="ECO:0007669"/>
    <property type="project" value="UniProtKB-UniRule"/>
</dbReference>
<evidence type="ECO:0000256" key="4">
    <source>
        <dbReference type="ARBA" id="ARBA00022741"/>
    </source>
</evidence>
<keyword evidence="6" id="KW-0472">Membrane</keyword>
<feature type="coiled-coil region" evidence="7">
    <location>
        <begin position="14"/>
        <end position="45"/>
    </location>
</feature>
<dbReference type="GO" id="GO:0106408">
    <property type="term" value="F:diadenylate cyclase activity"/>
    <property type="evidence" value="ECO:0007669"/>
    <property type="project" value="UniProtKB-EC"/>
</dbReference>
<keyword evidence="6" id="KW-0812">Transmembrane</keyword>
<evidence type="ECO:0000256" key="7">
    <source>
        <dbReference type="SAM" id="Coils"/>
    </source>
</evidence>
<reference evidence="9" key="1">
    <citation type="submission" date="2020-12" db="EMBL/GenBank/DDBJ databases">
        <authorList>
            <person name="Huq M.A."/>
        </authorList>
    </citation>
    <scope>NUCLEOTIDE SEQUENCE</scope>
    <source>
        <strain evidence="9">MAHUQ-46</strain>
    </source>
</reference>
<dbReference type="InterPro" id="IPR053472">
    <property type="entry name" value="DAC_CdaS-like"/>
</dbReference>
<dbReference type="SUPFAM" id="SSF143597">
    <property type="entry name" value="YojJ-like"/>
    <property type="match status" value="1"/>
</dbReference>
<dbReference type="AlphaFoldDB" id="A0A934J4Q2"/>
<dbReference type="InterPro" id="IPR003390">
    <property type="entry name" value="DNA_integrity_scan_DisA_N"/>
</dbReference>
<keyword evidence="4 6" id="KW-0547">Nucleotide-binding</keyword>
<dbReference type="EMBL" id="JAELUP010000006">
    <property type="protein sequence ID" value="MBJ6360298.1"/>
    <property type="molecule type" value="Genomic_DNA"/>
</dbReference>
<dbReference type="RefSeq" id="WP_199017824.1">
    <property type="nucleotide sequence ID" value="NZ_JAELUP010000006.1"/>
</dbReference>
<dbReference type="InterPro" id="IPR050338">
    <property type="entry name" value="DisA"/>
</dbReference>
<evidence type="ECO:0000313" key="10">
    <source>
        <dbReference type="Proteomes" id="UP000640274"/>
    </source>
</evidence>
<dbReference type="PANTHER" id="PTHR34185:SF2">
    <property type="entry name" value="CYCLIC DI-AMP SYNTHASE CDAS"/>
    <property type="match status" value="1"/>
</dbReference>
<evidence type="ECO:0000256" key="6">
    <source>
        <dbReference type="HAMAP-Rule" id="MF_00838"/>
    </source>
</evidence>
<keyword evidence="6" id="KW-1133">Transmembrane helix</keyword>
<accession>A0A934J4Q2</accession>
<dbReference type="PROSITE" id="PS51794">
    <property type="entry name" value="DAC"/>
    <property type="match status" value="1"/>
</dbReference>
<dbReference type="InterPro" id="IPR034693">
    <property type="entry name" value="CdaS"/>
</dbReference>
<dbReference type="EC" id="2.7.7.85" evidence="6"/>
<evidence type="ECO:0000313" key="9">
    <source>
        <dbReference type="EMBL" id="MBJ6360298.1"/>
    </source>
</evidence>
<dbReference type="Pfam" id="PF10372">
    <property type="entry name" value="CdaS_N"/>
    <property type="match status" value="1"/>
</dbReference>
<dbReference type="HAMAP" id="MF_00838">
    <property type="entry name" value="DacB"/>
    <property type="match status" value="1"/>
</dbReference>
<evidence type="ECO:0000256" key="3">
    <source>
        <dbReference type="ARBA" id="ARBA00022695"/>
    </source>
</evidence>
<dbReference type="Pfam" id="PF02457">
    <property type="entry name" value="DAC"/>
    <property type="match status" value="1"/>
</dbReference>
<evidence type="ECO:0000256" key="2">
    <source>
        <dbReference type="ARBA" id="ARBA00022679"/>
    </source>
</evidence>
<dbReference type="InterPro" id="IPR019457">
    <property type="entry name" value="CdaS_N"/>
</dbReference>
<dbReference type="Proteomes" id="UP000640274">
    <property type="component" value="Unassembled WGS sequence"/>
</dbReference>
<dbReference type="GO" id="GO:0006171">
    <property type="term" value="P:cAMP biosynthetic process"/>
    <property type="evidence" value="ECO:0007669"/>
    <property type="project" value="InterPro"/>
</dbReference>